<evidence type="ECO:0000313" key="3">
    <source>
        <dbReference type="Proteomes" id="UP000076574"/>
    </source>
</evidence>
<dbReference type="CDD" id="cd06915">
    <property type="entry name" value="NTP_transferase_WcbM_like"/>
    <property type="match status" value="1"/>
</dbReference>
<keyword evidence="2" id="KW-0808">Transferase</keyword>
<dbReference type="EMBL" id="LVYV01000055">
    <property type="protein sequence ID" value="KZD20643.1"/>
    <property type="molecule type" value="Genomic_DNA"/>
</dbReference>
<dbReference type="AlphaFoldDB" id="A0A163XAD2"/>
<reference evidence="2 3" key="1">
    <citation type="submission" date="2016-03" db="EMBL/GenBank/DDBJ databases">
        <title>Microsymbionts genomes from the relict species Vavilovia formosa (Stev.) Fed.</title>
        <authorList>
            <person name="Kopat V."/>
            <person name="Chirak E."/>
            <person name="Kimeklis A."/>
            <person name="Andronov E."/>
        </authorList>
    </citation>
    <scope>NUCLEOTIDE SEQUENCE [LARGE SCALE GENOMIC DNA]</scope>
    <source>
        <strain evidence="2 3">Vaf07</strain>
    </source>
</reference>
<dbReference type="SUPFAM" id="SSF53448">
    <property type="entry name" value="Nucleotide-diphospho-sugar transferases"/>
    <property type="match status" value="1"/>
</dbReference>
<dbReference type="STRING" id="943830.A4A58_18075"/>
<organism evidence="2 3">
    <name type="scientific">Tardiphaga robiniae</name>
    <dbReference type="NCBI Taxonomy" id="943830"/>
    <lineage>
        <taxon>Bacteria</taxon>
        <taxon>Pseudomonadati</taxon>
        <taxon>Pseudomonadota</taxon>
        <taxon>Alphaproteobacteria</taxon>
        <taxon>Hyphomicrobiales</taxon>
        <taxon>Nitrobacteraceae</taxon>
        <taxon>Tardiphaga</taxon>
    </lineage>
</organism>
<dbReference type="GO" id="GO:0016740">
    <property type="term" value="F:transferase activity"/>
    <property type="evidence" value="ECO:0007669"/>
    <property type="project" value="UniProtKB-KW"/>
</dbReference>
<comment type="caution">
    <text evidence="2">The sequence shown here is derived from an EMBL/GenBank/DDBJ whole genome shotgun (WGS) entry which is preliminary data.</text>
</comment>
<dbReference type="Gene3D" id="3.90.550.10">
    <property type="entry name" value="Spore Coat Polysaccharide Biosynthesis Protein SpsA, Chain A"/>
    <property type="match status" value="1"/>
</dbReference>
<name>A0A163XAD2_9BRAD</name>
<accession>A0A163XAD2</accession>
<dbReference type="Pfam" id="PF00483">
    <property type="entry name" value="NTP_transferase"/>
    <property type="match status" value="1"/>
</dbReference>
<protein>
    <submittedName>
        <fullName evidence="2">Nucleotidyl transferase</fullName>
    </submittedName>
</protein>
<dbReference type="InterPro" id="IPR005835">
    <property type="entry name" value="NTP_transferase_dom"/>
</dbReference>
<evidence type="ECO:0000313" key="2">
    <source>
        <dbReference type="EMBL" id="KZD20643.1"/>
    </source>
</evidence>
<dbReference type="RefSeq" id="WP_068738247.1">
    <property type="nucleotide sequence ID" value="NZ_LVYV01000055.1"/>
</dbReference>
<keyword evidence="3" id="KW-1185">Reference proteome</keyword>
<dbReference type="InterPro" id="IPR029044">
    <property type="entry name" value="Nucleotide-diphossugar_trans"/>
</dbReference>
<sequence length="234" mass="25563">MKLPVAILAGGLATRLKPITERIPKALVDVAGEPFILRQLAYLRGQGVTRVVMCIGFLGEQIRDVVGDGSASGLSVSYSQDWPKLLGTGGALKQALPLLDSQFLVLYGDSYLPIDFNAVEDRFLNSGKPALMTVQRNADQWDKSNVLFSDDVIVEYNKRLPTPEMKHIDYGLGAISADILAAEQGDEAFDLADVYHRLSLAGQLAGFEVQERFYEIGSHKGLAEAADYFRGRGK</sequence>
<dbReference type="InterPro" id="IPR050486">
    <property type="entry name" value="Mannose-1P_guanyltransferase"/>
</dbReference>
<gene>
    <name evidence="2" type="ORF">A4A58_18075</name>
</gene>
<dbReference type="Proteomes" id="UP000076574">
    <property type="component" value="Unassembled WGS sequence"/>
</dbReference>
<dbReference type="PANTHER" id="PTHR22572">
    <property type="entry name" value="SUGAR-1-PHOSPHATE GUANYL TRANSFERASE"/>
    <property type="match status" value="1"/>
</dbReference>
<proteinExistence type="predicted"/>
<feature type="domain" description="Nucleotidyl transferase" evidence="1">
    <location>
        <begin position="7"/>
        <end position="134"/>
    </location>
</feature>
<evidence type="ECO:0000259" key="1">
    <source>
        <dbReference type="Pfam" id="PF00483"/>
    </source>
</evidence>